<reference evidence="1 2" key="1">
    <citation type="submission" date="2015-03" db="EMBL/GenBank/DDBJ databases">
        <authorList>
            <person name="Murphy D."/>
        </authorList>
    </citation>
    <scope>NUCLEOTIDE SEQUENCE [LARGE SCALE GENOMIC DNA]</scope>
    <source>
        <strain evidence="1 2">D16</strain>
    </source>
</reference>
<dbReference type="Proteomes" id="UP000182227">
    <property type="component" value="Unassembled WGS sequence"/>
</dbReference>
<dbReference type="SUPFAM" id="SSF103247">
    <property type="entry name" value="TT1751-like"/>
    <property type="match status" value="1"/>
</dbReference>
<dbReference type="EMBL" id="CTEF01000004">
    <property type="protein sequence ID" value="CQD20550.1"/>
    <property type="molecule type" value="Genomic_DNA"/>
</dbReference>
<evidence type="ECO:0000313" key="1">
    <source>
        <dbReference type="EMBL" id="CQD20550.1"/>
    </source>
</evidence>
<evidence type="ECO:0000313" key="2">
    <source>
        <dbReference type="Proteomes" id="UP000182227"/>
    </source>
</evidence>
<protein>
    <recommendedName>
        <fullName evidence="3">DUF302 domain-containing protein</fullName>
    </recommendedName>
</protein>
<dbReference type="AlphaFoldDB" id="A0A0U1DQ28"/>
<evidence type="ECO:0008006" key="3">
    <source>
        <dbReference type="Google" id="ProtNLM"/>
    </source>
</evidence>
<accession>A0A0U1DQ28</accession>
<organism evidence="1 2">
    <name type="scientific">Mycolicibacterium conceptionense</name>
    <dbReference type="NCBI Taxonomy" id="451644"/>
    <lineage>
        <taxon>Bacteria</taxon>
        <taxon>Bacillati</taxon>
        <taxon>Actinomycetota</taxon>
        <taxon>Actinomycetes</taxon>
        <taxon>Mycobacteriales</taxon>
        <taxon>Mycobacteriaceae</taxon>
        <taxon>Mycolicibacterium</taxon>
    </lineage>
</organism>
<proteinExistence type="predicted"/>
<dbReference type="Gene3D" id="3.30.310.70">
    <property type="entry name" value="TT1751-like domain"/>
    <property type="match status" value="1"/>
</dbReference>
<gene>
    <name evidence="1" type="ORF">BN970_04703</name>
</gene>
<dbReference type="InterPro" id="IPR035923">
    <property type="entry name" value="TT1751-like_sf"/>
</dbReference>
<sequence>MAGSGTTWQSTEYLMGNHTIAERMYRHDPAVMLHAPLRTLLYDGPIGTVLAVDQPSLLFASYDNPAIATVGHELDALLVILIELLGGDVPEELRSAT</sequence>
<name>A0A0U1DQ28_9MYCO</name>